<keyword evidence="1" id="KW-0723">Serine/threonine-protein kinase</keyword>
<dbReference type="InParanoid" id="A0A1X7UGV9"/>
<dbReference type="EnsemblMetazoa" id="Aqu2.1.27194_001">
    <property type="protein sequence ID" value="Aqu2.1.27194_001"/>
    <property type="gene ID" value="Aqu2.1.27194"/>
</dbReference>
<dbReference type="GO" id="GO:0005524">
    <property type="term" value="F:ATP binding"/>
    <property type="evidence" value="ECO:0007669"/>
    <property type="project" value="UniProtKB-KW"/>
</dbReference>
<evidence type="ECO:0000256" key="4">
    <source>
        <dbReference type="ARBA" id="ARBA00022777"/>
    </source>
</evidence>
<feature type="domain" description="Alpha-type protein kinase" evidence="7">
    <location>
        <begin position="93"/>
        <end position="316"/>
    </location>
</feature>
<evidence type="ECO:0000256" key="1">
    <source>
        <dbReference type="ARBA" id="ARBA00022527"/>
    </source>
</evidence>
<dbReference type="PANTHER" id="PTHR45992">
    <property type="entry name" value="EUKARYOTIC ELONGATION FACTOR 2 KINASE-RELATED"/>
    <property type="match status" value="1"/>
</dbReference>
<keyword evidence="5" id="KW-0067">ATP-binding</keyword>
<dbReference type="InterPro" id="IPR051852">
    <property type="entry name" value="Alpha-type_PK"/>
</dbReference>
<evidence type="ECO:0000256" key="5">
    <source>
        <dbReference type="ARBA" id="ARBA00022840"/>
    </source>
</evidence>
<dbReference type="SMART" id="SM00811">
    <property type="entry name" value="Alpha_kinase"/>
    <property type="match status" value="1"/>
</dbReference>
<dbReference type="PANTHER" id="PTHR45992:SF11">
    <property type="entry name" value="ALPHA-TYPE PROTEIN KINASE DOMAIN-CONTAINING PROTEIN"/>
    <property type="match status" value="1"/>
</dbReference>
<dbReference type="Pfam" id="PF02816">
    <property type="entry name" value="Alpha_kinase"/>
    <property type="match status" value="1"/>
</dbReference>
<keyword evidence="4" id="KW-0418">Kinase</keyword>
<keyword evidence="6" id="KW-0472">Membrane</keyword>
<sequence length="348" mass="39199">MVYRTLRTDTVPLLVALICGGLGVLMVLYCLFCREKNKSPFDPLPLSISAVYKGDEKKKESKKDALVPASYFKSYDSSRKEAVPFDSIQDLTSGRTSSGSKIFKNYYCMHVNDSSWEITFDKEPFAEGRFRYAFKAQYTKHATKCGQSCVVKKFKDSYIWERKGWDSTLKIYSKAQKYASEFGRGIEFTECGTGIVTAADDCPKVEVDEYTVNEDFLEGEFIKWCNNYGYVSTKARGVDSILTAFMHWSWVKSKGEEMVADIQGVKNGNRYRLTDPAMISVKRKYGATDTGIEGMAMFFLIHQCSGPCNGLPKPTMGHFVGKIPDSVLQQALAFQQLSARGTTYSHET</sequence>
<keyword evidence="6" id="KW-1133">Transmembrane helix</keyword>
<dbReference type="AlphaFoldDB" id="A0A1X7UGV9"/>
<dbReference type="CDD" id="cd04515">
    <property type="entry name" value="Alpha_kinase"/>
    <property type="match status" value="1"/>
</dbReference>
<proteinExistence type="predicted"/>
<dbReference type="Gene3D" id="3.20.200.10">
    <property type="entry name" value="MHCK/EF2 kinase"/>
    <property type="match status" value="1"/>
</dbReference>
<evidence type="ECO:0000259" key="7">
    <source>
        <dbReference type="PROSITE" id="PS51158"/>
    </source>
</evidence>
<evidence type="ECO:0000256" key="2">
    <source>
        <dbReference type="ARBA" id="ARBA00022679"/>
    </source>
</evidence>
<evidence type="ECO:0000256" key="6">
    <source>
        <dbReference type="SAM" id="Phobius"/>
    </source>
</evidence>
<dbReference type="SUPFAM" id="SSF56112">
    <property type="entry name" value="Protein kinase-like (PK-like)"/>
    <property type="match status" value="1"/>
</dbReference>
<dbReference type="GO" id="GO:0004674">
    <property type="term" value="F:protein serine/threonine kinase activity"/>
    <property type="evidence" value="ECO:0007669"/>
    <property type="project" value="UniProtKB-KW"/>
</dbReference>
<organism evidence="8">
    <name type="scientific">Amphimedon queenslandica</name>
    <name type="common">Sponge</name>
    <dbReference type="NCBI Taxonomy" id="400682"/>
    <lineage>
        <taxon>Eukaryota</taxon>
        <taxon>Metazoa</taxon>
        <taxon>Porifera</taxon>
        <taxon>Demospongiae</taxon>
        <taxon>Heteroscleromorpha</taxon>
        <taxon>Haplosclerida</taxon>
        <taxon>Niphatidae</taxon>
        <taxon>Amphimedon</taxon>
    </lineage>
</organism>
<dbReference type="InterPro" id="IPR004166">
    <property type="entry name" value="a-kinase_dom"/>
</dbReference>
<evidence type="ECO:0000256" key="3">
    <source>
        <dbReference type="ARBA" id="ARBA00022741"/>
    </source>
</evidence>
<keyword evidence="3" id="KW-0547">Nucleotide-binding</keyword>
<reference evidence="8" key="1">
    <citation type="submission" date="2017-05" db="UniProtKB">
        <authorList>
            <consortium name="EnsemblMetazoa"/>
        </authorList>
    </citation>
    <scope>IDENTIFICATION</scope>
</reference>
<dbReference type="eggNOG" id="ENOG502SJRR">
    <property type="taxonomic scope" value="Eukaryota"/>
</dbReference>
<dbReference type="OrthoDB" id="5957748at2759"/>
<dbReference type="Gene3D" id="3.30.200.20">
    <property type="entry name" value="Phosphorylase Kinase, domain 1"/>
    <property type="match status" value="1"/>
</dbReference>
<feature type="transmembrane region" description="Helical" evidence="6">
    <location>
        <begin position="12"/>
        <end position="32"/>
    </location>
</feature>
<name>A0A1X7UGV9_AMPQE</name>
<protein>
    <recommendedName>
        <fullName evidence="7">Alpha-type protein kinase domain-containing protein</fullName>
    </recommendedName>
</protein>
<dbReference type="InterPro" id="IPR011009">
    <property type="entry name" value="Kinase-like_dom_sf"/>
</dbReference>
<dbReference type="PROSITE" id="PS51158">
    <property type="entry name" value="ALPHA_KINASE"/>
    <property type="match status" value="1"/>
</dbReference>
<keyword evidence="6" id="KW-0812">Transmembrane</keyword>
<evidence type="ECO:0000313" key="8">
    <source>
        <dbReference type="EnsemblMetazoa" id="Aqu2.1.27194_001"/>
    </source>
</evidence>
<keyword evidence="2" id="KW-0808">Transferase</keyword>
<accession>A0A1X7UGV9</accession>